<accession>A0A0F8Z0W0</accession>
<organism evidence="1">
    <name type="scientific">marine sediment metagenome</name>
    <dbReference type="NCBI Taxonomy" id="412755"/>
    <lineage>
        <taxon>unclassified sequences</taxon>
        <taxon>metagenomes</taxon>
        <taxon>ecological metagenomes</taxon>
    </lineage>
</organism>
<comment type="caution">
    <text evidence="1">The sequence shown here is derived from an EMBL/GenBank/DDBJ whole genome shotgun (WGS) entry which is preliminary data.</text>
</comment>
<evidence type="ECO:0000313" key="1">
    <source>
        <dbReference type="EMBL" id="KKK53796.1"/>
    </source>
</evidence>
<reference evidence="1" key="1">
    <citation type="journal article" date="2015" name="Nature">
        <title>Complex archaea that bridge the gap between prokaryotes and eukaryotes.</title>
        <authorList>
            <person name="Spang A."/>
            <person name="Saw J.H."/>
            <person name="Jorgensen S.L."/>
            <person name="Zaremba-Niedzwiedzka K."/>
            <person name="Martijn J."/>
            <person name="Lind A.E."/>
            <person name="van Eijk R."/>
            <person name="Schleper C."/>
            <person name="Guy L."/>
            <person name="Ettema T.J."/>
        </authorList>
    </citation>
    <scope>NUCLEOTIDE SEQUENCE</scope>
</reference>
<dbReference type="EMBL" id="LAZR01066327">
    <property type="protein sequence ID" value="KKK53796.1"/>
    <property type="molecule type" value="Genomic_DNA"/>
</dbReference>
<proteinExistence type="predicted"/>
<name>A0A0F8Z0W0_9ZZZZ</name>
<sequence>MALPTFLQGFLEDNPEIAFLGSIPQSGSTTFQRYFRGQSSNIYNQYLGGLGRS</sequence>
<gene>
    <name evidence="1" type="ORF">LCGC14_3091200</name>
</gene>
<feature type="non-terminal residue" evidence="1">
    <location>
        <position position="53"/>
    </location>
</feature>
<protein>
    <submittedName>
        <fullName evidence="1">Uncharacterized protein</fullName>
    </submittedName>
</protein>
<dbReference type="AlphaFoldDB" id="A0A0F8Z0W0"/>